<dbReference type="PANTHER" id="PTHR36455">
    <property type="match status" value="1"/>
</dbReference>
<dbReference type="EMBL" id="BHEO01000008">
    <property type="protein sequence ID" value="GBU05942.1"/>
    <property type="molecule type" value="Genomic_DNA"/>
</dbReference>
<keyword evidence="2" id="KW-1185">Reference proteome</keyword>
<dbReference type="RefSeq" id="WP_116442108.1">
    <property type="nucleotide sequence ID" value="NZ_BHEO01000008.1"/>
</dbReference>
<sequence>MLGDLPGVSKIFVITGRTDMRKSFDGLMAIVRDSYDLDPYSNALFLFCGRDCRKIKALHFDKDGFVLMQKRLDGSGRFQWPRNASEARLLTRQEFQWLMEGLSIDQPKAIKAGSRKKDF</sequence>
<gene>
    <name evidence="1" type="ORF">FAEUMB_24830</name>
</gene>
<dbReference type="InterPro" id="IPR008878">
    <property type="entry name" value="Transposase_IS66_Orf2"/>
</dbReference>
<accession>A0ABQ0QZY6</accession>
<dbReference type="PANTHER" id="PTHR36455:SF1">
    <property type="entry name" value="BLR8292 PROTEIN"/>
    <property type="match status" value="1"/>
</dbReference>
<proteinExistence type="predicted"/>
<dbReference type="NCBIfam" id="NF033819">
    <property type="entry name" value="IS66_TnpB"/>
    <property type="match status" value="1"/>
</dbReference>
<reference evidence="1 2" key="1">
    <citation type="journal article" date="2018" name="Int. J. Syst. Evol. Microbiol.">
        <title>Draft Genome Sequence of Faecalimonas umbilicata JCM 30896T, an Acetate-Producing Bacterium Isolated from Human Feces.</title>
        <authorList>
            <person name="Sakamoto M."/>
            <person name="Ikeyama N."/>
            <person name="Yuki M."/>
            <person name="Ohkuma M."/>
        </authorList>
    </citation>
    <scope>NUCLEOTIDE SEQUENCE [LARGE SCALE GENOMIC DNA]</scope>
    <source>
        <strain evidence="1 2">EGH7</strain>
    </source>
</reference>
<evidence type="ECO:0000313" key="1">
    <source>
        <dbReference type="EMBL" id="GBU05942.1"/>
    </source>
</evidence>
<organism evidence="1 2">
    <name type="scientific">Faecalimonas umbilicata</name>
    <dbReference type="NCBI Taxonomy" id="1912855"/>
    <lineage>
        <taxon>Bacteria</taxon>
        <taxon>Bacillati</taxon>
        <taxon>Bacillota</taxon>
        <taxon>Clostridia</taxon>
        <taxon>Lachnospirales</taxon>
        <taxon>Lachnospiraceae</taxon>
        <taxon>Faecalimonas</taxon>
    </lineage>
</organism>
<evidence type="ECO:0000313" key="2">
    <source>
        <dbReference type="Proteomes" id="UP000702954"/>
    </source>
</evidence>
<name>A0ABQ0QZY6_9FIRM</name>
<comment type="caution">
    <text evidence="1">The sequence shown here is derived from an EMBL/GenBank/DDBJ whole genome shotgun (WGS) entry which is preliminary data.</text>
</comment>
<dbReference type="Proteomes" id="UP000702954">
    <property type="component" value="Unassembled WGS sequence"/>
</dbReference>
<protein>
    <submittedName>
        <fullName evidence="1">Transposase</fullName>
    </submittedName>
</protein>
<dbReference type="Pfam" id="PF05717">
    <property type="entry name" value="TnpB_IS66"/>
    <property type="match status" value="1"/>
</dbReference>